<reference evidence="3" key="1">
    <citation type="submission" date="2023-03" db="EMBL/GenBank/DDBJ databases">
        <authorList>
            <person name="Steffen K."/>
            <person name="Cardenas P."/>
        </authorList>
    </citation>
    <scope>NUCLEOTIDE SEQUENCE</scope>
</reference>
<evidence type="ECO:0000313" key="4">
    <source>
        <dbReference type="Proteomes" id="UP001174909"/>
    </source>
</evidence>
<gene>
    <name evidence="3" type="ORF">GBAR_LOCUS29802</name>
</gene>
<dbReference type="Pfam" id="PF01145">
    <property type="entry name" value="Band_7"/>
    <property type="match status" value="1"/>
</dbReference>
<dbReference type="FunFam" id="3.30.479.30:FF:000004">
    <property type="entry name" value="Putative membrane protease family, stomatin"/>
    <property type="match status" value="1"/>
</dbReference>
<protein>
    <submittedName>
        <fullName evidence="3">Uncharacterized protein Mb1524</fullName>
    </submittedName>
</protein>
<dbReference type="PANTHER" id="PTHR43327:SF10">
    <property type="entry name" value="STOMATIN-LIKE PROTEIN 2, MITOCHONDRIAL"/>
    <property type="match status" value="1"/>
</dbReference>
<organism evidence="3 4">
    <name type="scientific">Geodia barretti</name>
    <name type="common">Barrett's horny sponge</name>
    <dbReference type="NCBI Taxonomy" id="519541"/>
    <lineage>
        <taxon>Eukaryota</taxon>
        <taxon>Metazoa</taxon>
        <taxon>Porifera</taxon>
        <taxon>Demospongiae</taxon>
        <taxon>Heteroscleromorpha</taxon>
        <taxon>Tetractinellida</taxon>
        <taxon>Astrophorina</taxon>
        <taxon>Geodiidae</taxon>
        <taxon>Geodia</taxon>
    </lineage>
</organism>
<dbReference type="InterPro" id="IPR001107">
    <property type="entry name" value="Band_7"/>
</dbReference>
<dbReference type="SMART" id="SM00244">
    <property type="entry name" value="PHB"/>
    <property type="match status" value="1"/>
</dbReference>
<dbReference type="AlphaFoldDB" id="A0AA35TX31"/>
<evidence type="ECO:0000313" key="3">
    <source>
        <dbReference type="EMBL" id="CAI8054636.1"/>
    </source>
</evidence>
<dbReference type="GO" id="GO:0009898">
    <property type="term" value="C:cytoplasmic side of plasma membrane"/>
    <property type="evidence" value="ECO:0007669"/>
    <property type="project" value="UniProtKB-ARBA"/>
</dbReference>
<dbReference type="EMBL" id="CASHTH010004203">
    <property type="protein sequence ID" value="CAI8054636.1"/>
    <property type="molecule type" value="Genomic_DNA"/>
</dbReference>
<dbReference type="PRINTS" id="PR00721">
    <property type="entry name" value="STOMATIN"/>
</dbReference>
<dbReference type="PANTHER" id="PTHR43327">
    <property type="entry name" value="STOMATIN-LIKE PROTEIN 2, MITOCHONDRIAL"/>
    <property type="match status" value="1"/>
</dbReference>
<keyword evidence="4" id="KW-1185">Reference proteome</keyword>
<evidence type="ECO:0000256" key="1">
    <source>
        <dbReference type="ARBA" id="ARBA00008164"/>
    </source>
</evidence>
<dbReference type="InterPro" id="IPR001972">
    <property type="entry name" value="Stomatin_HflK_fam"/>
</dbReference>
<dbReference type="Gene3D" id="3.30.479.30">
    <property type="entry name" value="Band 7 domain"/>
    <property type="match status" value="1"/>
</dbReference>
<evidence type="ECO:0000259" key="2">
    <source>
        <dbReference type="SMART" id="SM00244"/>
    </source>
</evidence>
<sequence>MVVLRWGKYMNVRGPGLRLVVPFMDQAVKVDIREQVDRVPTQKYITADNVVVDMDFVIYYKVLQGDDEVRRAVMDIENYRMATINLSFATLRAVIGSTSLTEALSERERIRDQLQVRMDEVTGRWGIKVSQVEINEIDPPPGVKAAMEREKSAAAIKTAEITESEGSRQAAINRAEGEKQSAILTAEGSREAEILNAEGDQQAAILRADGFSTALDRINAVAQSADARTMSLQYFDTLRQMGNSPATKFIFPMEFTSMLESFIGSTTRRPNDQ</sequence>
<dbReference type="InterPro" id="IPR036013">
    <property type="entry name" value="Band_7/SPFH_dom_sf"/>
</dbReference>
<accession>A0AA35TX31</accession>
<dbReference type="InterPro" id="IPR050710">
    <property type="entry name" value="Band7/mec-2_domain"/>
</dbReference>
<dbReference type="SUPFAM" id="SSF117892">
    <property type="entry name" value="Band 7/SPFH domain"/>
    <property type="match status" value="1"/>
</dbReference>
<comment type="similarity">
    <text evidence="1">Belongs to the band 7/mec-2 family.</text>
</comment>
<dbReference type="Proteomes" id="UP001174909">
    <property type="component" value="Unassembled WGS sequence"/>
</dbReference>
<comment type="caution">
    <text evidence="3">The sequence shown here is derived from an EMBL/GenBank/DDBJ whole genome shotgun (WGS) entry which is preliminary data.</text>
</comment>
<feature type="domain" description="Band 7" evidence="2">
    <location>
        <begin position="1"/>
        <end position="151"/>
    </location>
</feature>
<proteinExistence type="inferred from homology"/>
<name>A0AA35TX31_GEOBA</name>